<evidence type="ECO:0000259" key="3">
    <source>
        <dbReference type="Pfam" id="PF00326"/>
    </source>
</evidence>
<feature type="chain" id="PRO_5030677821" evidence="2">
    <location>
        <begin position="19"/>
        <end position="829"/>
    </location>
</feature>
<keyword evidence="2" id="KW-0732">Signal</keyword>
<dbReference type="AlphaFoldDB" id="A0A7W5UFD9"/>
<dbReference type="GO" id="GO:0006508">
    <property type="term" value="P:proteolysis"/>
    <property type="evidence" value="ECO:0007669"/>
    <property type="project" value="InterPro"/>
</dbReference>
<keyword evidence="4" id="KW-0031">Aminopeptidase</keyword>
<dbReference type="PANTHER" id="PTHR42776">
    <property type="entry name" value="SERINE PEPTIDASE S9 FAMILY MEMBER"/>
    <property type="match status" value="1"/>
</dbReference>
<dbReference type="GO" id="GO:0004177">
    <property type="term" value="F:aminopeptidase activity"/>
    <property type="evidence" value="ECO:0007669"/>
    <property type="project" value="UniProtKB-KW"/>
</dbReference>
<name>A0A7W5UFD9_9BACT</name>
<dbReference type="Pfam" id="PF00326">
    <property type="entry name" value="Peptidase_S9"/>
    <property type="match status" value="1"/>
</dbReference>
<dbReference type="PANTHER" id="PTHR42776:SF27">
    <property type="entry name" value="DIPEPTIDYL PEPTIDASE FAMILY MEMBER 6"/>
    <property type="match status" value="1"/>
</dbReference>
<dbReference type="SUPFAM" id="SSF82171">
    <property type="entry name" value="DPP6 N-terminal domain-like"/>
    <property type="match status" value="1"/>
</dbReference>
<dbReference type="InterPro" id="IPR011042">
    <property type="entry name" value="6-blade_b-propeller_TolB-like"/>
</dbReference>
<gene>
    <name evidence="4" type="ORF">FHS60_001662</name>
</gene>
<evidence type="ECO:0000256" key="2">
    <source>
        <dbReference type="SAM" id="SignalP"/>
    </source>
</evidence>
<sequence length="829" mass="94320">MKHFLATLLLATPLTSFADTIEVKQAEMVGPVTFSSPYIVSEKNQKGQTFNQQEFFNNNTALLQEKSMGTIHRGAALAAEAPTMRVLRFKLRTDRFISAKLNVRTLAYHTTYVNGQEANNSLRLKPGDTTIELLCLTNKTNKDSFFVQIEGKDLKGLQVNAPGKHLWSQEDILLGPHYWGASVSPNGHYISYSIYHTRKDGSATYKTYIKEAKTQKIIRQYNDFVMPQWIPATDKLYTTRKDEKGNTNLFSINLETSEEILIATNIPEGNFTLSPTMDYLIYNKEQKGSTDLEGTKRIIDPDDRIPGWRDRSDLFMYNLKTKQMQRLTFGDRSVNLYNISSDGKKILFAWNKMTPSKRPFDTKTILEMEVQTLKVDTLISEQPFISSASYSPDGQQLLVKASPWSFNKIGCEVKPDQIPNSFDYRLYLYDIASRKVTPLLKNFKPNVKNYQWLRGDGKIYFNTEDGFNVSLFCLNPKTQKVERLNLPITNVQQYSFAENSSKPLLLVTGQSGEIARQMYLGIAGQKMNKIGEINFEKEMKDVALPKCIDWNFKASRGDTIHNFYYLPANFDASKKYPMIVYYYGGCSPTSKNLEGFWPLSALTSQGYIVLILEPSGATGFGQEFAARHVNTWGDESSDDIIEGVKKFCTEHSFVNPKKIGCMGASYGGFMTQYLQTKTDIFATAISHAGISDITAYWGGGYWGYTYGETAEYGSFPWSNPDLFVKHSPLYNADKIHTPLLLLHGTDDTNVPTNQSQALYTALRILNRPTAYVTFDGENHVISKFKSRMAWQEIINAWFAMWLKDEPQWWNSLYPGDCFDKNEKKSIINK</sequence>
<dbReference type="Gene3D" id="2.120.10.30">
    <property type="entry name" value="TolB, C-terminal domain"/>
    <property type="match status" value="2"/>
</dbReference>
<dbReference type="Proteomes" id="UP000541425">
    <property type="component" value="Unassembled WGS sequence"/>
</dbReference>
<dbReference type="RefSeq" id="WP_183697290.1">
    <property type="nucleotide sequence ID" value="NZ_JACICA010000008.1"/>
</dbReference>
<dbReference type="SUPFAM" id="SSF53474">
    <property type="entry name" value="alpha/beta-Hydrolases"/>
    <property type="match status" value="1"/>
</dbReference>
<dbReference type="GO" id="GO:0004252">
    <property type="term" value="F:serine-type endopeptidase activity"/>
    <property type="evidence" value="ECO:0007669"/>
    <property type="project" value="TreeGrafter"/>
</dbReference>
<keyword evidence="4" id="KW-0645">Protease</keyword>
<protein>
    <submittedName>
        <fullName evidence="4">Dipeptidyl aminopeptidase/acylaminoacyl peptidase</fullName>
    </submittedName>
</protein>
<proteinExistence type="predicted"/>
<dbReference type="InterPro" id="IPR001375">
    <property type="entry name" value="Peptidase_S9_cat"/>
</dbReference>
<evidence type="ECO:0000313" key="5">
    <source>
        <dbReference type="Proteomes" id="UP000541425"/>
    </source>
</evidence>
<dbReference type="InterPro" id="IPR029058">
    <property type="entry name" value="AB_hydrolase_fold"/>
</dbReference>
<dbReference type="Gene3D" id="3.40.50.1820">
    <property type="entry name" value="alpha/beta hydrolase"/>
    <property type="match status" value="1"/>
</dbReference>
<evidence type="ECO:0000256" key="1">
    <source>
        <dbReference type="ARBA" id="ARBA00022801"/>
    </source>
</evidence>
<evidence type="ECO:0000313" key="4">
    <source>
        <dbReference type="EMBL" id="MBB3703184.1"/>
    </source>
</evidence>
<feature type="signal peptide" evidence="2">
    <location>
        <begin position="1"/>
        <end position="18"/>
    </location>
</feature>
<feature type="domain" description="Peptidase S9 prolyl oligopeptidase catalytic" evidence="3">
    <location>
        <begin position="597"/>
        <end position="804"/>
    </location>
</feature>
<comment type="caution">
    <text evidence="4">The sequence shown here is derived from an EMBL/GenBank/DDBJ whole genome shotgun (WGS) entry which is preliminary data.</text>
</comment>
<organism evidence="4 5">
    <name type="scientific">Alloprevotella rava</name>
    <dbReference type="NCBI Taxonomy" id="671218"/>
    <lineage>
        <taxon>Bacteria</taxon>
        <taxon>Pseudomonadati</taxon>
        <taxon>Bacteroidota</taxon>
        <taxon>Bacteroidia</taxon>
        <taxon>Bacteroidales</taxon>
        <taxon>Prevotellaceae</taxon>
        <taxon>Alloprevotella</taxon>
    </lineage>
</organism>
<accession>A0A7W5UFD9</accession>
<keyword evidence="1" id="KW-0378">Hydrolase</keyword>
<dbReference type="EMBL" id="JACICA010000008">
    <property type="protein sequence ID" value="MBB3703184.1"/>
    <property type="molecule type" value="Genomic_DNA"/>
</dbReference>
<reference evidence="4 5" key="1">
    <citation type="submission" date="2020-08" db="EMBL/GenBank/DDBJ databases">
        <title>Genomic Encyclopedia of Type Strains, Phase IV (KMG-IV): sequencing the most valuable type-strain genomes for metagenomic binning, comparative biology and taxonomic classification.</title>
        <authorList>
            <person name="Goeker M."/>
        </authorList>
    </citation>
    <scope>NUCLEOTIDE SEQUENCE [LARGE SCALE GENOMIC DNA]</scope>
    <source>
        <strain evidence="4 5">DSM 22548</strain>
    </source>
</reference>